<feature type="binding site" evidence="8">
    <location>
        <position position="40"/>
    </location>
    <ligand>
        <name>Mg(2+)</name>
        <dbReference type="ChEBI" id="CHEBI:18420"/>
    </ligand>
</feature>
<keyword evidence="5 8" id="KW-0408">Iron</keyword>
<feature type="binding site" evidence="8">
    <location>
        <position position="70"/>
    </location>
    <ligand>
        <name>S-adenosyl-L-methionine</name>
        <dbReference type="ChEBI" id="CHEBI:59789"/>
    </ligand>
</feature>
<evidence type="ECO:0000313" key="10">
    <source>
        <dbReference type="EMBL" id="EHG21935.1"/>
    </source>
</evidence>
<dbReference type="Pfam" id="PF04055">
    <property type="entry name" value="Radical_SAM"/>
    <property type="match status" value="1"/>
</dbReference>
<evidence type="ECO:0000256" key="8">
    <source>
        <dbReference type="HAMAP-Rule" id="MF_00917"/>
    </source>
</evidence>
<keyword evidence="6 8" id="KW-0411">Iron-sulfur</keyword>
<dbReference type="Gene3D" id="3.20.20.70">
    <property type="entry name" value="Aldolase class I"/>
    <property type="match status" value="1"/>
</dbReference>
<dbReference type="CDD" id="cd01335">
    <property type="entry name" value="Radical_SAM"/>
    <property type="match status" value="1"/>
</dbReference>
<feature type="binding site" evidence="8">
    <location>
        <begin position="37"/>
        <end position="39"/>
    </location>
    <ligand>
        <name>S-adenosyl-L-methionine</name>
        <dbReference type="ChEBI" id="CHEBI:59789"/>
    </ligand>
</feature>
<dbReference type="PROSITE" id="PS51918">
    <property type="entry name" value="RADICAL_SAM"/>
    <property type="match status" value="1"/>
</dbReference>
<comment type="caution">
    <text evidence="8">Lacks conserved residue(s) required for the propagation of feature annotation.</text>
</comment>
<feature type="binding site" evidence="8">
    <location>
        <begin position="12"/>
        <end position="14"/>
    </location>
    <ligand>
        <name>substrate</name>
    </ligand>
</feature>
<name>G5GDG5_9BACT</name>
<protein>
    <recommendedName>
        <fullName evidence="8">7-carboxy-7-deazaguanine synthase</fullName>
        <shortName evidence="8">CDG synthase</shortName>
        <ecNumber evidence="8">4.3.99.3</ecNumber>
    </recommendedName>
    <alternativeName>
        <fullName evidence="8">Queuosine biosynthesis protein QueE</fullName>
    </alternativeName>
</protein>
<dbReference type="SUPFAM" id="SSF102114">
    <property type="entry name" value="Radical SAM enzymes"/>
    <property type="match status" value="1"/>
</dbReference>
<comment type="similarity">
    <text evidence="8">Belongs to the radical SAM superfamily. 7-carboxy-7-deazaguanine synthase family.</text>
</comment>
<dbReference type="OrthoDB" id="9792276at2"/>
<dbReference type="UniPathway" id="UPA00391"/>
<evidence type="ECO:0000256" key="6">
    <source>
        <dbReference type="ARBA" id="ARBA00023014"/>
    </source>
</evidence>
<dbReference type="Proteomes" id="UP000015993">
    <property type="component" value="Unassembled WGS sequence"/>
</dbReference>
<dbReference type="InterPro" id="IPR007197">
    <property type="entry name" value="rSAM"/>
</dbReference>
<comment type="caution">
    <text evidence="10">The sequence shown here is derived from an EMBL/GenBank/DDBJ whole genome shotgun (WGS) entry which is preliminary data.</text>
</comment>
<dbReference type="STRING" id="679199.HMPREF9332_01616"/>
<comment type="cofactor">
    <cofactor evidence="8">
        <name>[4Fe-4S] cluster</name>
        <dbReference type="ChEBI" id="CHEBI:49883"/>
    </cofactor>
    <text evidence="8">Binds 1 [4Fe-4S] cluster. The cluster is coordinated with 3 cysteines and an exchangeable S-adenosyl-L-methionine.</text>
</comment>
<accession>G5GDG5</accession>
<dbReference type="AlphaFoldDB" id="G5GDG5"/>
<dbReference type="GO" id="GO:1904047">
    <property type="term" value="F:S-adenosyl-L-methionine binding"/>
    <property type="evidence" value="ECO:0007669"/>
    <property type="project" value="UniProtKB-UniRule"/>
</dbReference>
<feature type="binding site" evidence="8">
    <location>
        <position position="27"/>
    </location>
    <ligand>
        <name>substrate</name>
    </ligand>
</feature>
<feature type="binding site" evidence="8">
    <location>
        <begin position="111"/>
        <end position="113"/>
    </location>
    <ligand>
        <name>S-adenosyl-L-methionine</name>
        <dbReference type="ChEBI" id="CHEBI:59789"/>
    </ligand>
</feature>
<proteinExistence type="inferred from homology"/>
<evidence type="ECO:0000259" key="9">
    <source>
        <dbReference type="PROSITE" id="PS51918"/>
    </source>
</evidence>
<keyword evidence="7 8" id="KW-0456">Lyase</keyword>
<dbReference type="RefSeq" id="WP_009348128.1">
    <property type="nucleotide sequence ID" value="NZ_JH376833.1"/>
</dbReference>
<comment type="catalytic activity">
    <reaction evidence="8">
        <text>6-carboxy-5,6,7,8-tetrahydropterin + H(+) = 7-carboxy-7-carbaguanine + NH4(+)</text>
        <dbReference type="Rhea" id="RHEA:27974"/>
        <dbReference type="ChEBI" id="CHEBI:15378"/>
        <dbReference type="ChEBI" id="CHEBI:28938"/>
        <dbReference type="ChEBI" id="CHEBI:61032"/>
        <dbReference type="ChEBI" id="CHEBI:61036"/>
        <dbReference type="EC" id="4.3.99.3"/>
    </reaction>
</comment>
<reference evidence="10 11" key="1">
    <citation type="submission" date="2011-08" db="EMBL/GenBank/DDBJ databases">
        <title>The Genome Sequence of Prevotella sp. oral taxon 302 str. F0323.</title>
        <authorList>
            <consortium name="The Broad Institute Genome Sequencing Platform"/>
            <person name="Earl A."/>
            <person name="Ward D."/>
            <person name="Feldgarden M."/>
            <person name="Gevers D."/>
            <person name="Izard J."/>
            <person name="Blanton J.M."/>
            <person name="Baranova O.V."/>
            <person name="Tanner A.C."/>
            <person name="Dewhirst F.E."/>
            <person name="Young S.K."/>
            <person name="Zeng Q."/>
            <person name="Gargeya S."/>
            <person name="Fitzgerald M."/>
            <person name="Haas B."/>
            <person name="Abouelleil A."/>
            <person name="Alvarado L."/>
            <person name="Arachchi H.M."/>
            <person name="Berlin A."/>
            <person name="Brown A."/>
            <person name="Chapman S.B."/>
            <person name="Chen Z."/>
            <person name="Dunbar C."/>
            <person name="Freedman E."/>
            <person name="Gearin G."/>
            <person name="Gellesch M."/>
            <person name="Goldberg J."/>
            <person name="Griggs A."/>
            <person name="Gujja S."/>
            <person name="Heiman D."/>
            <person name="Howarth C."/>
            <person name="Larson L."/>
            <person name="Lui A."/>
            <person name="MacDonald P.J.P."/>
            <person name="Montmayeur A."/>
            <person name="Murphy C."/>
            <person name="Neiman D."/>
            <person name="Pearson M."/>
            <person name="Priest M."/>
            <person name="Roberts A."/>
            <person name="Saif S."/>
            <person name="Shea T."/>
            <person name="Shenoy N."/>
            <person name="Sisk P."/>
            <person name="Stolte C."/>
            <person name="Sykes S."/>
            <person name="Wortman J."/>
            <person name="Nusbaum C."/>
            <person name="Birren B."/>
        </authorList>
    </citation>
    <scope>NUCLEOTIDE SEQUENCE [LARGE SCALE GENOMIC DNA]</scope>
    <source>
        <strain evidence="10 11">F0323</strain>
    </source>
</reference>
<evidence type="ECO:0000256" key="1">
    <source>
        <dbReference type="ARBA" id="ARBA00022485"/>
    </source>
</evidence>
<evidence type="ECO:0000313" key="11">
    <source>
        <dbReference type="Proteomes" id="UP000015993"/>
    </source>
</evidence>
<dbReference type="GO" id="GO:0016840">
    <property type="term" value="F:carbon-nitrogen lyase activity"/>
    <property type="evidence" value="ECO:0007669"/>
    <property type="project" value="UniProtKB-UniRule"/>
</dbReference>
<dbReference type="PIRSF" id="PIRSF000370">
    <property type="entry name" value="QueE"/>
    <property type="match status" value="1"/>
</dbReference>
<keyword evidence="11" id="KW-1185">Reference proteome</keyword>
<comment type="subunit">
    <text evidence="8">Homodimer.</text>
</comment>
<dbReference type="EC" id="4.3.99.3" evidence="8"/>
<keyword evidence="2 8" id="KW-0949">S-adenosyl-L-methionine</keyword>
<evidence type="ECO:0000256" key="4">
    <source>
        <dbReference type="ARBA" id="ARBA00022842"/>
    </source>
</evidence>
<keyword evidence="3 8" id="KW-0479">Metal-binding</keyword>
<comment type="cofactor">
    <cofactor evidence="8">
        <name>S-adenosyl-L-methionine</name>
        <dbReference type="ChEBI" id="CHEBI:59789"/>
    </cofactor>
    <text evidence="8">Binds 1 S-adenosyl-L-methionine per subunit.</text>
</comment>
<evidence type="ECO:0000256" key="7">
    <source>
        <dbReference type="ARBA" id="ARBA00023239"/>
    </source>
</evidence>
<evidence type="ECO:0000256" key="2">
    <source>
        <dbReference type="ARBA" id="ARBA00022691"/>
    </source>
</evidence>
<dbReference type="GO" id="GO:0008616">
    <property type="term" value="P:tRNA queuosine(34) biosynthetic process"/>
    <property type="evidence" value="ECO:0007669"/>
    <property type="project" value="UniProtKB-UniRule"/>
</dbReference>
<dbReference type="InterPro" id="IPR058240">
    <property type="entry name" value="rSAM_sf"/>
</dbReference>
<feature type="binding site" evidence="8">
    <location>
        <position position="31"/>
    </location>
    <ligand>
        <name>[4Fe-4S] cluster</name>
        <dbReference type="ChEBI" id="CHEBI:49883"/>
        <note>4Fe-4S-S-AdoMet</note>
    </ligand>
</feature>
<dbReference type="PANTHER" id="PTHR42836">
    <property type="entry name" value="7-CARBOXY-7-DEAZAGUANINE SYNTHASE"/>
    <property type="match status" value="1"/>
</dbReference>
<dbReference type="InterPro" id="IPR024924">
    <property type="entry name" value="7-CO-7-deazaguanine_synth-like"/>
</dbReference>
<gene>
    <name evidence="8" type="primary">queE</name>
    <name evidence="10" type="ORF">HMPREF9332_01616</name>
</gene>
<dbReference type="PANTHER" id="PTHR42836:SF1">
    <property type="entry name" value="7-CARBOXY-7-DEAZAGUANINE SYNTHASE"/>
    <property type="match status" value="1"/>
</dbReference>
<dbReference type="HAMAP" id="MF_00917">
    <property type="entry name" value="QueE"/>
    <property type="match status" value="1"/>
</dbReference>
<feature type="binding site" evidence="8">
    <location>
        <position position="35"/>
    </location>
    <ligand>
        <name>[4Fe-4S] cluster</name>
        <dbReference type="ChEBI" id="CHEBI:49883"/>
        <note>4Fe-4S-S-AdoMet</note>
    </ligand>
</feature>
<keyword evidence="1 8" id="KW-0004">4Fe-4S</keyword>
<feature type="binding site" evidence="8">
    <location>
        <position position="68"/>
    </location>
    <ligand>
        <name>substrate</name>
    </ligand>
</feature>
<comment type="function">
    <text evidence="8">Catalyzes the complex heterocyclic radical-mediated conversion of 6-carboxy-5,6,7,8-tetrahydropterin (CPH4) to 7-carboxy-7-deazaguanine (CDG), a step common to the biosynthetic pathways of all 7-deazapurine-containing compounds.</text>
</comment>
<comment type="cofactor">
    <cofactor evidence="8">
        <name>Mg(2+)</name>
        <dbReference type="ChEBI" id="CHEBI:18420"/>
    </cofactor>
</comment>
<feature type="binding site" evidence="8">
    <location>
        <position position="38"/>
    </location>
    <ligand>
        <name>[4Fe-4S] cluster</name>
        <dbReference type="ChEBI" id="CHEBI:49883"/>
        <note>4Fe-4S-S-AdoMet</note>
    </ligand>
</feature>
<dbReference type="PATRIC" id="fig|679199.3.peg.1809"/>
<dbReference type="EMBL" id="ACZK01000026">
    <property type="protein sequence ID" value="EHG21935.1"/>
    <property type="molecule type" value="Genomic_DNA"/>
</dbReference>
<organism evidence="10 11">
    <name type="scientific">Alloprevotella rava F0323</name>
    <dbReference type="NCBI Taxonomy" id="679199"/>
    <lineage>
        <taxon>Bacteria</taxon>
        <taxon>Pseudomonadati</taxon>
        <taxon>Bacteroidota</taxon>
        <taxon>Bacteroidia</taxon>
        <taxon>Bacteroidales</taxon>
        <taxon>Prevotellaceae</taxon>
        <taxon>Alloprevotella</taxon>
    </lineage>
</organism>
<comment type="pathway">
    <text evidence="8">Purine metabolism; 7-cyano-7-deazaguanine biosynthesis.</text>
</comment>
<dbReference type="GO" id="GO:0051539">
    <property type="term" value="F:4 iron, 4 sulfur cluster binding"/>
    <property type="evidence" value="ECO:0007669"/>
    <property type="project" value="UniProtKB-UniRule"/>
</dbReference>
<sequence length="193" mass="22043">MTYKINEIFYSLQGEGFWTGTPSIFIRFSGCNLQCAFCDTRHKEGNMMSEEEILNSTKKFPAKHVVLTGGEPSLFVKETLLEKLHAQGKFIAIETNGTHELPKGIDWVTLSPKNNFQQKADLILKHCDELKIVYTKAEFNPYLDIKAKHRYLQPCDTGNLAENKKILQATINFIKANPIWRLSLQTHKIIGVQ</sequence>
<dbReference type="SFLD" id="SFLDS00029">
    <property type="entry name" value="Radical_SAM"/>
    <property type="match status" value="1"/>
</dbReference>
<evidence type="ECO:0000256" key="5">
    <source>
        <dbReference type="ARBA" id="ARBA00023004"/>
    </source>
</evidence>
<feature type="domain" description="Radical SAM core" evidence="9">
    <location>
        <begin position="18"/>
        <end position="193"/>
    </location>
</feature>
<evidence type="ECO:0000256" key="3">
    <source>
        <dbReference type="ARBA" id="ARBA00022723"/>
    </source>
</evidence>
<keyword evidence="4 8" id="KW-0460">Magnesium</keyword>
<feature type="binding site" evidence="8">
    <location>
        <begin position="153"/>
        <end position="156"/>
    </location>
    <ligand>
        <name>S-adenosyl-L-methionine</name>
        <dbReference type="ChEBI" id="CHEBI:59789"/>
    </ligand>
</feature>
<dbReference type="GO" id="GO:0000287">
    <property type="term" value="F:magnesium ion binding"/>
    <property type="evidence" value="ECO:0007669"/>
    <property type="project" value="UniProtKB-UniRule"/>
</dbReference>
<keyword evidence="8" id="KW-0671">Queuosine biosynthesis</keyword>
<dbReference type="InterPro" id="IPR013785">
    <property type="entry name" value="Aldolase_TIM"/>
</dbReference>
<dbReference type="eggNOG" id="COG0602">
    <property type="taxonomic scope" value="Bacteria"/>
</dbReference>
<dbReference type="HOGENOM" id="CLU_066739_0_1_10"/>